<evidence type="ECO:0000313" key="1">
    <source>
        <dbReference type="EMBL" id="KZV91986.1"/>
    </source>
</evidence>
<protein>
    <submittedName>
        <fullName evidence="1">NAD(P)-binding protein</fullName>
    </submittedName>
</protein>
<keyword evidence="2" id="KW-1185">Reference proteome</keyword>
<sequence length="251" mass="27329">MAAGRIFVVAGIGTGTGTGAAAAREFSKAGYRVALIARNQDHLKRAADSLVSSGGEAEPFPIPDYAPNSVKSAFDAIKSRWPDAPLRTALWNAGASHFKPFLELTDDDVRQSLDTNVVAAFAFARESILAFRKQDVDEHGRRGALLFTSATAATRGNVNTAVMAASKFGLRALSQSLAKEFGKEDIHVATALIDGQILNERTTAIKGEEWANDETLRLSPEAIAKTYLWLAHQHRSAWTWELDLRPAHEKW</sequence>
<dbReference type="OrthoDB" id="5399006at2759"/>
<reference evidence="1 2" key="1">
    <citation type="journal article" date="2016" name="Mol. Biol. Evol.">
        <title>Comparative Genomics of Early-Diverging Mushroom-Forming Fungi Provides Insights into the Origins of Lignocellulose Decay Capabilities.</title>
        <authorList>
            <person name="Nagy L.G."/>
            <person name="Riley R."/>
            <person name="Tritt A."/>
            <person name="Adam C."/>
            <person name="Daum C."/>
            <person name="Floudas D."/>
            <person name="Sun H."/>
            <person name="Yadav J.S."/>
            <person name="Pangilinan J."/>
            <person name="Larsson K.H."/>
            <person name="Matsuura K."/>
            <person name="Barry K."/>
            <person name="Labutti K."/>
            <person name="Kuo R."/>
            <person name="Ohm R.A."/>
            <person name="Bhattacharya S.S."/>
            <person name="Shirouzu T."/>
            <person name="Yoshinaga Y."/>
            <person name="Martin F.M."/>
            <person name="Grigoriev I.V."/>
            <person name="Hibbett D.S."/>
        </authorList>
    </citation>
    <scope>NUCLEOTIDE SEQUENCE [LARGE SCALE GENOMIC DNA]</scope>
    <source>
        <strain evidence="1 2">HHB12029</strain>
    </source>
</reference>
<dbReference type="STRING" id="1314781.A0A165HHP7"/>
<dbReference type="PANTHER" id="PTHR43431:SF7">
    <property type="entry name" value="OXIDOREDUCTASE, SHORT CHAIN DEHYDROGENASE_REDUCTASE FAMILY (AFU_ORTHOLOGUE AFUA_5G14000)"/>
    <property type="match status" value="1"/>
</dbReference>
<dbReference type="Proteomes" id="UP000077266">
    <property type="component" value="Unassembled WGS sequence"/>
</dbReference>
<dbReference type="PRINTS" id="PR00081">
    <property type="entry name" value="GDHRDH"/>
</dbReference>
<proteinExistence type="predicted"/>
<evidence type="ECO:0000313" key="2">
    <source>
        <dbReference type="Proteomes" id="UP000077266"/>
    </source>
</evidence>
<name>A0A165HHP7_EXIGL</name>
<accession>A0A165HHP7</accession>
<dbReference type="InParanoid" id="A0A165HHP7"/>
<gene>
    <name evidence="1" type="ORF">EXIGLDRAFT_718781</name>
</gene>
<dbReference type="Pfam" id="PF00106">
    <property type="entry name" value="adh_short"/>
    <property type="match status" value="1"/>
</dbReference>
<dbReference type="Gene3D" id="3.40.50.720">
    <property type="entry name" value="NAD(P)-binding Rossmann-like Domain"/>
    <property type="match status" value="1"/>
</dbReference>
<dbReference type="InterPro" id="IPR002347">
    <property type="entry name" value="SDR_fam"/>
</dbReference>
<dbReference type="EMBL" id="KV426016">
    <property type="protein sequence ID" value="KZV91986.1"/>
    <property type="molecule type" value="Genomic_DNA"/>
</dbReference>
<dbReference type="PANTHER" id="PTHR43431">
    <property type="entry name" value="OXIDOREDUCTASE, SHORT CHAIN DEHYDROGENASE/REDUCTASE FAMILY (AFU_ORTHOLOGUE AFUA_5G14000)"/>
    <property type="match status" value="1"/>
</dbReference>
<dbReference type="SUPFAM" id="SSF51735">
    <property type="entry name" value="NAD(P)-binding Rossmann-fold domains"/>
    <property type="match status" value="1"/>
</dbReference>
<organism evidence="1 2">
    <name type="scientific">Exidia glandulosa HHB12029</name>
    <dbReference type="NCBI Taxonomy" id="1314781"/>
    <lineage>
        <taxon>Eukaryota</taxon>
        <taxon>Fungi</taxon>
        <taxon>Dikarya</taxon>
        <taxon>Basidiomycota</taxon>
        <taxon>Agaricomycotina</taxon>
        <taxon>Agaricomycetes</taxon>
        <taxon>Auriculariales</taxon>
        <taxon>Exidiaceae</taxon>
        <taxon>Exidia</taxon>
    </lineage>
</organism>
<dbReference type="AlphaFoldDB" id="A0A165HHP7"/>
<dbReference type="InterPro" id="IPR036291">
    <property type="entry name" value="NAD(P)-bd_dom_sf"/>
</dbReference>
<feature type="non-terminal residue" evidence="1">
    <location>
        <position position="1"/>
    </location>
</feature>